<feature type="region of interest" description="Disordered" evidence="1">
    <location>
        <begin position="52"/>
        <end position="87"/>
    </location>
</feature>
<proteinExistence type="predicted"/>
<dbReference type="OrthoDB" id="10420006at2759"/>
<dbReference type="VEuPathDB" id="GiardiaDB:GLP15_3655"/>
<feature type="region of interest" description="Disordered" evidence="1">
    <location>
        <begin position="718"/>
        <end position="740"/>
    </location>
</feature>
<keyword evidence="2" id="KW-0808">Transferase</keyword>
<evidence type="ECO:0000313" key="3">
    <source>
        <dbReference type="Proteomes" id="UP000008974"/>
    </source>
</evidence>
<accession>E1F1M3</accession>
<evidence type="ECO:0000256" key="1">
    <source>
        <dbReference type="SAM" id="MobiDB-lite"/>
    </source>
</evidence>
<evidence type="ECO:0000313" key="2">
    <source>
        <dbReference type="EMBL" id="EFO63641.1"/>
    </source>
</evidence>
<dbReference type="GO" id="GO:0016301">
    <property type="term" value="F:kinase activity"/>
    <property type="evidence" value="ECO:0007669"/>
    <property type="project" value="UniProtKB-KW"/>
</dbReference>
<dbReference type="EMBL" id="ACVC01000124">
    <property type="protein sequence ID" value="EFO63641.1"/>
    <property type="molecule type" value="Genomic_DNA"/>
</dbReference>
<sequence>MTSKTSSFEGRQETCTSLTAVLSSVEEMKSADLFRSNPTEAKAASCNAVCNETSSQGIERQSTSRGSEKEVEFDASQDQLGGLPAPEAAGFSVGSNISLRIPNEPARSTNFSLSRITSDCTVSDSSSFRPPPLSIVIPSTKFPENFGNICFTLGRAKQDETSEISSAVPFRTSVPKLIPPYQLQGAPRITSSKDRRYRLHVGSARRAVNAQDPSCSQGQSEKFPLGTSESISTQLSIPLCPDVQPAPVIVSPNRLTTPQNATSVSLPLKKVPYTQLPLITQLASLPFPVTNSTKSESSRPKAARVFPIITGKMPDIMPITTASLQSGTAIPAVQKETPANKKKDSDHSQLDYNSMESNEESYYYYSDSSSEDSNDVHSTHASSTTVIDLDVRHNNHLTEDSAIYKDAQAFKHIPTGNVRNDRQNTSITPVYIPPTLPLTGDSIVSPLVYSDKAPYSTDFQRLRPAPFLPQTPSSDSNISLVTAPLGQDSKDLCSLSRTSLSQNSATATTEFRVNVKTPRTCDTGNPSLQQSVRHALSNSSILRNPNLQSTLRQNKSVDFDGKHLSKLGHIVITADCLESRHVRLSQVETQRSTSSMSEDDANIASGELFSESRYNNRQSTTSAGFEAAEKRAKGQTTVSTKDRVSFSGRDTIVEFPHTEGESHSIIICQNDGSANLTCTHPSGDFISDGSACSLYKQGHLSASAKDVVSCSTHEETTPTVKNSLTSNRSQGGNILPNNAHKLQNNLSQNKLESSAKHHSVDDVSLPARKNTAACGKEEKQSGDLHATNAFRPKSRAQSKTPYFTSKHETSANSVEMADFLGLEFVASEDTQYANKALRSNRSFVRALEMVPQSNRHSQSTTDCHSGEITVTAPSETK</sequence>
<feature type="compositionally biased region" description="Basic and acidic residues" evidence="1">
    <location>
        <begin position="338"/>
        <end position="349"/>
    </location>
</feature>
<name>E1F1M3_GIAIA</name>
<dbReference type="AlphaFoldDB" id="E1F1M3"/>
<dbReference type="Proteomes" id="UP000008974">
    <property type="component" value="Unassembled WGS sequence"/>
</dbReference>
<protein>
    <submittedName>
        <fullName evidence="2">Kinase</fullName>
    </submittedName>
</protein>
<feature type="region of interest" description="Disordered" evidence="1">
    <location>
        <begin position="619"/>
        <end position="642"/>
    </location>
</feature>
<reference evidence="2 3" key="1">
    <citation type="journal article" date="2010" name="BMC Genomics">
        <title>Genome analysis and comparative genomics of a Giardia intestinalis assemblage E isolate.</title>
        <authorList>
            <person name="Jerlstrom-Hultqvist J."/>
            <person name="Franzen O."/>
            <person name="Ankarklev J."/>
            <person name="Xu F."/>
            <person name="Nohynkova E."/>
            <person name="Andersson J.O."/>
            <person name="Svard S.G."/>
            <person name="Andersson B."/>
        </authorList>
    </citation>
    <scope>NUCLEOTIDE SEQUENCE [LARGE SCALE GENOMIC DNA]</scope>
    <source>
        <strain evidence="2 3">P15</strain>
    </source>
</reference>
<comment type="caution">
    <text evidence="2">The sequence shown here is derived from an EMBL/GenBank/DDBJ whole genome shotgun (WGS) entry which is preliminary data.</text>
</comment>
<gene>
    <name evidence="2" type="ORF">GLP15_3655</name>
</gene>
<feature type="region of interest" description="Disordered" evidence="1">
    <location>
        <begin position="851"/>
        <end position="877"/>
    </location>
</feature>
<feature type="region of interest" description="Disordered" evidence="1">
    <location>
        <begin position="330"/>
        <end position="354"/>
    </location>
</feature>
<feature type="compositionally biased region" description="Polar residues" evidence="1">
    <location>
        <begin position="52"/>
        <end position="65"/>
    </location>
</feature>
<feature type="compositionally biased region" description="Polar residues" evidence="1">
    <location>
        <begin position="851"/>
        <end position="863"/>
    </location>
</feature>
<organism evidence="2 3">
    <name type="scientific">Giardia intestinalis (strain P15)</name>
    <name type="common">Giardia lamblia</name>
    <dbReference type="NCBI Taxonomy" id="658858"/>
    <lineage>
        <taxon>Eukaryota</taxon>
        <taxon>Metamonada</taxon>
        <taxon>Diplomonadida</taxon>
        <taxon>Hexamitidae</taxon>
        <taxon>Giardiinae</taxon>
        <taxon>Giardia</taxon>
    </lineage>
</organism>
<keyword evidence="2" id="KW-0418">Kinase</keyword>